<evidence type="ECO:0000313" key="4">
    <source>
        <dbReference type="Proteomes" id="UP000799753"/>
    </source>
</evidence>
<keyword evidence="4" id="KW-1185">Reference proteome</keyword>
<feature type="compositionally biased region" description="Basic and acidic residues" evidence="1">
    <location>
        <begin position="49"/>
        <end position="64"/>
    </location>
</feature>
<sequence>MHDSRREIAILGDGTMERWGESDAKGWGAVGSGGERWWRLTARTMGLDRPSRNEAGGKDPRKEPGPQFPDWSSVRCCRGRRRPAVVIPPCHSARTRKAQPHSRIIHAFTHSRMFRGFLSGRPCGGAVRRVLRLSFASARSREGTYLLRLAGQWARMRKGHPAYRHSRRRRPRACSYFTLTSAARVFAVLVVMCVPAVATPFAL</sequence>
<evidence type="ECO:0000256" key="1">
    <source>
        <dbReference type="SAM" id="MobiDB-lite"/>
    </source>
</evidence>
<name>A0A6A6RUK3_9PLEO</name>
<dbReference type="EMBL" id="MU006788">
    <property type="protein sequence ID" value="KAF2638805.1"/>
    <property type="molecule type" value="Genomic_DNA"/>
</dbReference>
<dbReference type="AlphaFoldDB" id="A0A6A6RUK3"/>
<evidence type="ECO:0000313" key="3">
    <source>
        <dbReference type="EMBL" id="KAF2638805.1"/>
    </source>
</evidence>
<protein>
    <submittedName>
        <fullName evidence="3">Uncharacterized protein</fullName>
    </submittedName>
</protein>
<proteinExistence type="predicted"/>
<reference evidence="3" key="1">
    <citation type="journal article" date="2020" name="Stud. Mycol.">
        <title>101 Dothideomycetes genomes: a test case for predicting lifestyles and emergence of pathogens.</title>
        <authorList>
            <person name="Haridas S."/>
            <person name="Albert R."/>
            <person name="Binder M."/>
            <person name="Bloem J."/>
            <person name="Labutti K."/>
            <person name="Salamov A."/>
            <person name="Andreopoulos B."/>
            <person name="Baker S."/>
            <person name="Barry K."/>
            <person name="Bills G."/>
            <person name="Bluhm B."/>
            <person name="Cannon C."/>
            <person name="Castanera R."/>
            <person name="Culley D."/>
            <person name="Daum C."/>
            <person name="Ezra D."/>
            <person name="Gonzalez J."/>
            <person name="Henrissat B."/>
            <person name="Kuo A."/>
            <person name="Liang C."/>
            <person name="Lipzen A."/>
            <person name="Lutzoni F."/>
            <person name="Magnuson J."/>
            <person name="Mondo S."/>
            <person name="Nolan M."/>
            <person name="Ohm R."/>
            <person name="Pangilinan J."/>
            <person name="Park H.-J."/>
            <person name="Ramirez L."/>
            <person name="Alfaro M."/>
            <person name="Sun H."/>
            <person name="Tritt A."/>
            <person name="Yoshinaga Y."/>
            <person name="Zwiers L.-H."/>
            <person name="Turgeon B."/>
            <person name="Goodwin S."/>
            <person name="Spatafora J."/>
            <person name="Crous P."/>
            <person name="Grigoriev I."/>
        </authorList>
    </citation>
    <scope>NUCLEOTIDE SEQUENCE</scope>
    <source>
        <strain evidence="3">CBS 473.64</strain>
    </source>
</reference>
<keyword evidence="2" id="KW-1133">Transmembrane helix</keyword>
<evidence type="ECO:0000256" key="2">
    <source>
        <dbReference type="SAM" id="Phobius"/>
    </source>
</evidence>
<gene>
    <name evidence="3" type="ORF">P280DRAFT_63012</name>
</gene>
<feature type="transmembrane region" description="Helical" evidence="2">
    <location>
        <begin position="173"/>
        <end position="198"/>
    </location>
</feature>
<keyword evidence="2" id="KW-0472">Membrane</keyword>
<keyword evidence="2" id="KW-0812">Transmembrane</keyword>
<organism evidence="3 4">
    <name type="scientific">Massarina eburnea CBS 473.64</name>
    <dbReference type="NCBI Taxonomy" id="1395130"/>
    <lineage>
        <taxon>Eukaryota</taxon>
        <taxon>Fungi</taxon>
        <taxon>Dikarya</taxon>
        <taxon>Ascomycota</taxon>
        <taxon>Pezizomycotina</taxon>
        <taxon>Dothideomycetes</taxon>
        <taxon>Pleosporomycetidae</taxon>
        <taxon>Pleosporales</taxon>
        <taxon>Massarineae</taxon>
        <taxon>Massarinaceae</taxon>
        <taxon>Massarina</taxon>
    </lineage>
</organism>
<accession>A0A6A6RUK3</accession>
<dbReference type="Proteomes" id="UP000799753">
    <property type="component" value="Unassembled WGS sequence"/>
</dbReference>
<feature type="region of interest" description="Disordered" evidence="1">
    <location>
        <begin position="42"/>
        <end position="72"/>
    </location>
</feature>